<dbReference type="CDD" id="cd00338">
    <property type="entry name" value="Ser_Recombinase"/>
    <property type="match status" value="1"/>
</dbReference>
<evidence type="ECO:0000256" key="1">
    <source>
        <dbReference type="ARBA" id="ARBA00023125"/>
    </source>
</evidence>
<dbReference type="Gene3D" id="3.40.50.1390">
    <property type="entry name" value="Resolvase, N-terminal catalytic domain"/>
    <property type="match status" value="1"/>
</dbReference>
<dbReference type="SMART" id="SM00857">
    <property type="entry name" value="Resolvase"/>
    <property type="match status" value="1"/>
</dbReference>
<proteinExistence type="predicted"/>
<dbReference type="EMBL" id="LCRX01000006">
    <property type="protein sequence ID" value="KKW42444.1"/>
    <property type="molecule type" value="Genomic_DNA"/>
</dbReference>
<dbReference type="InterPro" id="IPR038109">
    <property type="entry name" value="DNA_bind_recomb_sf"/>
</dbReference>
<gene>
    <name evidence="5" type="ORF">UY92_C0006G0005</name>
</gene>
<sequence>MSHADKRGIEIVAEFHDDGQSAKTANRKGLQEMIKYCSVKSHRIDCVIVNKVDRLSRDVNDYTSIYANFTKGGISLISTTEAINNTSFGKCVGNIMATFAQLDNDMRSERVTAGMKKCIESGRWPFMAPIGYTNFIDTTGKKTIIVDKAKASSVTYIFNEFAKGVYTEEEIRQRVNVQGLRSNKGKEISSQMIHKILVERFYIGSMTMNGIDYQGTHQPLTTAITFYKCQKFLRKYDKSTVMALSNPDESFPLRNFVLCGRCGRPLTAAFSTSHTGRKFPYYRCYNKLCTAPKSMPKEKLENDFFEYLKEITPDKRYLKVIRHMALEVWEKKYKEINKTTEQIAKESEQLKLEKRKLFDMLGRGLIDENDFKEQLEVIKSAIEEKEIHLNEAPKENYNFEEALDLCFNFFLTVPDYWKGATYNQKIKLQGSIFSKKPSYQYPSFETPNFSLIFQQKRGFASANPPVVARRGIEPLFHG</sequence>
<keyword evidence="3" id="KW-0175">Coiled coil</keyword>
<dbReference type="GO" id="GO:0003677">
    <property type="term" value="F:DNA binding"/>
    <property type="evidence" value="ECO:0007669"/>
    <property type="project" value="UniProtKB-KW"/>
</dbReference>
<dbReference type="InterPro" id="IPR036162">
    <property type="entry name" value="Resolvase-like_N_sf"/>
</dbReference>
<organism evidence="5 6">
    <name type="scientific">Candidatus Magasanikbacteria bacterium GW2011_GWA2_56_11</name>
    <dbReference type="NCBI Taxonomy" id="1619044"/>
    <lineage>
        <taxon>Bacteria</taxon>
        <taxon>Candidatus Magasanikiibacteriota</taxon>
    </lineage>
</organism>
<dbReference type="InterPro" id="IPR011109">
    <property type="entry name" value="DNA_bind_recombinase_dom"/>
</dbReference>
<evidence type="ECO:0000313" key="6">
    <source>
        <dbReference type="Proteomes" id="UP000033870"/>
    </source>
</evidence>
<dbReference type="InterPro" id="IPR006119">
    <property type="entry name" value="Resolv_N"/>
</dbReference>
<keyword evidence="2" id="KW-0233">DNA recombination</keyword>
<dbReference type="GO" id="GO:0000150">
    <property type="term" value="F:DNA strand exchange activity"/>
    <property type="evidence" value="ECO:0007669"/>
    <property type="project" value="InterPro"/>
</dbReference>
<dbReference type="STRING" id="1619044.UY92_C0006G0005"/>
<dbReference type="PANTHER" id="PTHR30461:SF2">
    <property type="entry name" value="SERINE RECOMBINASE PINE-RELATED"/>
    <property type="match status" value="1"/>
</dbReference>
<dbReference type="PANTHER" id="PTHR30461">
    <property type="entry name" value="DNA-INVERTASE FROM LAMBDOID PROPHAGE"/>
    <property type="match status" value="1"/>
</dbReference>
<dbReference type="PROSITE" id="PS51736">
    <property type="entry name" value="RECOMBINASES_3"/>
    <property type="match status" value="1"/>
</dbReference>
<dbReference type="InterPro" id="IPR050639">
    <property type="entry name" value="SSR_resolvase"/>
</dbReference>
<feature type="domain" description="Resolvase/invertase-type recombinase catalytic" evidence="4">
    <location>
        <begin position="1"/>
        <end position="122"/>
    </location>
</feature>
<comment type="caution">
    <text evidence="5">The sequence shown here is derived from an EMBL/GenBank/DDBJ whole genome shotgun (WGS) entry which is preliminary data.</text>
</comment>
<dbReference type="AlphaFoldDB" id="A0A0G2BAB1"/>
<dbReference type="SUPFAM" id="SSF53041">
    <property type="entry name" value="Resolvase-like"/>
    <property type="match status" value="1"/>
</dbReference>
<dbReference type="Pfam" id="PF00239">
    <property type="entry name" value="Resolvase"/>
    <property type="match status" value="1"/>
</dbReference>
<dbReference type="InterPro" id="IPR025827">
    <property type="entry name" value="Zn_ribbon_recom_dom"/>
</dbReference>
<feature type="coiled-coil region" evidence="3">
    <location>
        <begin position="326"/>
        <end position="356"/>
    </location>
</feature>
<protein>
    <submittedName>
        <fullName evidence="5">Site-specific recombinase</fullName>
    </submittedName>
</protein>
<dbReference type="Pfam" id="PF07508">
    <property type="entry name" value="Recombinase"/>
    <property type="match status" value="1"/>
</dbReference>
<keyword evidence="1" id="KW-0238">DNA-binding</keyword>
<name>A0A0G2BAB1_9BACT</name>
<dbReference type="Pfam" id="PF13408">
    <property type="entry name" value="Zn_ribbon_recom"/>
    <property type="match status" value="1"/>
</dbReference>
<evidence type="ECO:0000256" key="3">
    <source>
        <dbReference type="SAM" id="Coils"/>
    </source>
</evidence>
<evidence type="ECO:0000259" key="4">
    <source>
        <dbReference type="PROSITE" id="PS51736"/>
    </source>
</evidence>
<dbReference type="Gene3D" id="3.90.1750.20">
    <property type="entry name" value="Putative Large Serine Recombinase, Chain B, Domain 2"/>
    <property type="match status" value="1"/>
</dbReference>
<evidence type="ECO:0000256" key="2">
    <source>
        <dbReference type="ARBA" id="ARBA00023172"/>
    </source>
</evidence>
<evidence type="ECO:0000313" key="5">
    <source>
        <dbReference type="EMBL" id="KKW42444.1"/>
    </source>
</evidence>
<accession>A0A0G2BAB1</accession>
<dbReference type="Proteomes" id="UP000033870">
    <property type="component" value="Unassembled WGS sequence"/>
</dbReference>
<reference evidence="5 6" key="1">
    <citation type="journal article" date="2015" name="Nature">
        <title>rRNA introns, odd ribosomes, and small enigmatic genomes across a large radiation of phyla.</title>
        <authorList>
            <person name="Brown C.T."/>
            <person name="Hug L.A."/>
            <person name="Thomas B.C."/>
            <person name="Sharon I."/>
            <person name="Castelle C.J."/>
            <person name="Singh A."/>
            <person name="Wilkins M.J."/>
            <person name="Williams K.H."/>
            <person name="Banfield J.F."/>
        </authorList>
    </citation>
    <scope>NUCLEOTIDE SEQUENCE [LARGE SCALE GENOMIC DNA]</scope>
</reference>